<sequence>MTDPSDDRLELSADEMRALGRQVVDLLVDHFTSLQGQPVGRRAARADLEPMLGGPVPEDPSDPGAVIAPLKEQLFANMLHVDHPRFFAFVPGPNNFVSVMGEALAAGFNVFTGTWFAGSGPAQIELTVIDWLRQICGLPNGAGGLFVSGGSMANLTGLAVGRQEKLGDDVADAVAYIGDQCHSSVARALRVLGIKPENIRAVGSDADFRLSMDSLKSALAEDRAAGRRPFCVVANAGTTNTGAVDPLPQIAEFCRSENLWFHIDGAYGAPAILAEKGKALLGGLELADSLSLDPHKWLFQSFEAGCVLVRDRAALLRTFQVMPEYLRDTEGVSDEINFGNYGVQLTRSFRALKLWLSLRVFGLASFRNAIARGIEIAEVAQRELERTDGWEIVTPARLAVVTFRFAPPSLSESEVDFLQGGMVEAMLKDGYALATSTVLAGRPALRLCTINPRTTDEEIVETVRWMTEIGNRLATS</sequence>
<dbReference type="InterPro" id="IPR015422">
    <property type="entry name" value="PyrdxlP-dep_Trfase_small"/>
</dbReference>
<dbReference type="SUPFAM" id="SSF53383">
    <property type="entry name" value="PLP-dependent transferases"/>
    <property type="match status" value="1"/>
</dbReference>
<evidence type="ECO:0000313" key="8">
    <source>
        <dbReference type="Proteomes" id="UP001165343"/>
    </source>
</evidence>
<keyword evidence="7" id="KW-0032">Aminotransferase</keyword>
<dbReference type="Gene3D" id="3.90.1150.10">
    <property type="entry name" value="Aspartate Aminotransferase, domain 1"/>
    <property type="match status" value="1"/>
</dbReference>
<dbReference type="InterPro" id="IPR002129">
    <property type="entry name" value="PyrdxlP-dep_de-COase"/>
</dbReference>
<dbReference type="Proteomes" id="UP001165343">
    <property type="component" value="Unassembled WGS sequence"/>
</dbReference>
<dbReference type="RefSeq" id="WP_249868089.1">
    <property type="nucleotide sequence ID" value="NZ_JAMGBC010000001.1"/>
</dbReference>
<dbReference type="EMBL" id="JAMGBC010000001">
    <property type="protein sequence ID" value="MCL6679173.1"/>
    <property type="molecule type" value="Genomic_DNA"/>
</dbReference>
<evidence type="ECO:0000256" key="5">
    <source>
        <dbReference type="ARBA" id="ARBA00023239"/>
    </source>
</evidence>
<keyword evidence="8" id="KW-1185">Reference proteome</keyword>
<evidence type="ECO:0000256" key="1">
    <source>
        <dbReference type="ARBA" id="ARBA00001933"/>
    </source>
</evidence>
<dbReference type="PROSITE" id="PS00392">
    <property type="entry name" value="DDC_GAD_HDC_YDC"/>
    <property type="match status" value="1"/>
</dbReference>
<evidence type="ECO:0000256" key="2">
    <source>
        <dbReference type="ARBA" id="ARBA00009533"/>
    </source>
</evidence>
<dbReference type="Gene3D" id="1.20.1340.10">
    <property type="entry name" value="dopa decarboxylase, N-terminal domain"/>
    <property type="match status" value="1"/>
</dbReference>
<dbReference type="InterPro" id="IPR021115">
    <property type="entry name" value="Pyridoxal-P_BS"/>
</dbReference>
<organism evidence="7 8">
    <name type="scientific">Sphingomonas anseongensis</name>
    <dbReference type="NCBI Taxonomy" id="2908207"/>
    <lineage>
        <taxon>Bacteria</taxon>
        <taxon>Pseudomonadati</taxon>
        <taxon>Pseudomonadota</taxon>
        <taxon>Alphaproteobacteria</taxon>
        <taxon>Sphingomonadales</taxon>
        <taxon>Sphingomonadaceae</taxon>
        <taxon>Sphingomonas</taxon>
    </lineage>
</organism>
<dbReference type="PRINTS" id="PR00800">
    <property type="entry name" value="YHDCRBOXLASE"/>
</dbReference>
<reference evidence="7" key="1">
    <citation type="submission" date="2022-05" db="EMBL/GenBank/DDBJ databases">
        <authorList>
            <person name="Jo J.-H."/>
            <person name="Im W.-T."/>
        </authorList>
    </citation>
    <scope>NUCLEOTIDE SEQUENCE</scope>
    <source>
        <strain evidence="7">RG327</strain>
    </source>
</reference>
<name>A0ABT0RFX3_9SPHN</name>
<dbReference type="InterPro" id="IPR015421">
    <property type="entry name" value="PyrdxlP-dep_Trfase_major"/>
</dbReference>
<dbReference type="PANTHER" id="PTHR11999">
    <property type="entry name" value="GROUP II PYRIDOXAL-5-PHOSPHATE DECARBOXYLASE"/>
    <property type="match status" value="1"/>
</dbReference>
<dbReference type="GO" id="GO:0008483">
    <property type="term" value="F:transaminase activity"/>
    <property type="evidence" value="ECO:0007669"/>
    <property type="project" value="UniProtKB-KW"/>
</dbReference>
<keyword evidence="5 6" id="KW-0456">Lyase</keyword>
<comment type="similarity">
    <text evidence="2 6">Belongs to the group II decarboxylase family.</text>
</comment>
<keyword evidence="4 6" id="KW-0663">Pyridoxal phosphate</keyword>
<comment type="cofactor">
    <cofactor evidence="1 6">
        <name>pyridoxal 5'-phosphate</name>
        <dbReference type="ChEBI" id="CHEBI:597326"/>
    </cofactor>
</comment>
<evidence type="ECO:0000256" key="4">
    <source>
        <dbReference type="ARBA" id="ARBA00022898"/>
    </source>
</evidence>
<evidence type="ECO:0000313" key="7">
    <source>
        <dbReference type="EMBL" id="MCL6679173.1"/>
    </source>
</evidence>
<evidence type="ECO:0000256" key="3">
    <source>
        <dbReference type="ARBA" id="ARBA00022793"/>
    </source>
</evidence>
<dbReference type="InterPro" id="IPR015424">
    <property type="entry name" value="PyrdxlP-dep_Trfase"/>
</dbReference>
<dbReference type="InterPro" id="IPR010977">
    <property type="entry name" value="Aromatic_deC"/>
</dbReference>
<gene>
    <name evidence="7" type="ORF">LZ519_07580</name>
</gene>
<comment type="caution">
    <text evidence="7">The sequence shown here is derived from an EMBL/GenBank/DDBJ whole genome shotgun (WGS) entry which is preliminary data.</text>
</comment>
<keyword evidence="7" id="KW-0808">Transferase</keyword>
<protein>
    <submittedName>
        <fullName evidence="7">Aminotransferase class I/II-fold pyridoxal phosphate-dependent enzyme</fullName>
    </submittedName>
</protein>
<dbReference type="Pfam" id="PF00282">
    <property type="entry name" value="Pyridoxal_deC"/>
    <property type="match status" value="1"/>
</dbReference>
<keyword evidence="3" id="KW-0210">Decarboxylase</keyword>
<dbReference type="PANTHER" id="PTHR11999:SF70">
    <property type="entry name" value="MIP05841P"/>
    <property type="match status" value="1"/>
</dbReference>
<dbReference type="Gene3D" id="3.40.640.10">
    <property type="entry name" value="Type I PLP-dependent aspartate aminotransferase-like (Major domain)"/>
    <property type="match status" value="1"/>
</dbReference>
<proteinExistence type="inferred from homology"/>
<accession>A0ABT0RFX3</accession>
<evidence type="ECO:0000256" key="6">
    <source>
        <dbReference type="RuleBase" id="RU000382"/>
    </source>
</evidence>